<dbReference type="Pfam" id="PF01593">
    <property type="entry name" value="Amino_oxidase"/>
    <property type="match status" value="1"/>
</dbReference>
<sequence>MTTTVVIGGGITGLSTCYYLQRGDRPSEDAMKLILVEAEPELGGKIRTVYKEDFIMETGADSIVARKSNVLPFIQELGLEDAVVYNGTGTSYIYTNAGLKKIPADSLFGIPVGVQALVESELVSSEGKLEALKDLYTPNEVFTKDDSLGLFLEAFLGQELVEKQIAPVISGVYSGQLQDLTIASTLPFLLDYKNQYGSIMQGLYENRKLYLGAANKKFISFQGGMSFLIQRLEERLSSGGAIIYKGVAAESMEASGQGYKLRLSDGSVLEADQVVLSGGSAPTQALLQDRELDEMFQGLLTKSMISIYLAFDIPDHRLPSDGTGFINASEFGLICDASTWSSRKWEHTSKSRRLLVRLFYKSSNPQYDKLRGMSDQELEDLALQDVTASLGLSEKPVEAVVTRWQDNMPNYHLEHRRIVEKLEAAMQERWPGVYLAGCSYYGVGIPDCILNGQKTAQQLLDLLSAQQS</sequence>
<dbReference type="InterPro" id="IPR050464">
    <property type="entry name" value="Zeta_carotene_desat/Oxidored"/>
</dbReference>
<evidence type="ECO:0000256" key="6">
    <source>
        <dbReference type="ARBA" id="ARBA00019046"/>
    </source>
</evidence>
<dbReference type="AlphaFoldDB" id="A0A4P8XR82"/>
<feature type="domain" description="Amine oxidase" evidence="12">
    <location>
        <begin position="11"/>
        <end position="460"/>
    </location>
</feature>
<dbReference type="GO" id="GO:0004729">
    <property type="term" value="F:oxygen-dependent protoporphyrinogen oxidase activity"/>
    <property type="evidence" value="ECO:0007669"/>
    <property type="project" value="UniProtKB-UniRule"/>
</dbReference>
<dbReference type="InterPro" id="IPR036188">
    <property type="entry name" value="FAD/NAD-bd_sf"/>
</dbReference>
<evidence type="ECO:0000256" key="10">
    <source>
        <dbReference type="ARBA" id="ARBA00023133"/>
    </source>
</evidence>
<reference evidence="13 14" key="1">
    <citation type="submission" date="2019-05" db="EMBL/GenBank/DDBJ databases">
        <authorList>
            <person name="Chen C."/>
        </authorList>
    </citation>
    <scope>NUCLEOTIDE SEQUENCE [LARGE SCALE GENOMIC DNA]</scope>
    <source>
        <strain evidence="13 14">HB172198</strain>
    </source>
</reference>
<proteinExistence type="inferred from homology"/>
<dbReference type="Gene3D" id="3.50.50.60">
    <property type="entry name" value="FAD/NAD(P)-binding domain"/>
    <property type="match status" value="1"/>
</dbReference>
<evidence type="ECO:0000256" key="4">
    <source>
        <dbReference type="ARBA" id="ARBA00008310"/>
    </source>
</evidence>
<keyword evidence="7 11" id="KW-0285">Flavoprotein</keyword>
<organism evidence="13 14">
    <name type="scientific">Paenibacillus algicola</name>
    <dbReference type="NCBI Taxonomy" id="2565926"/>
    <lineage>
        <taxon>Bacteria</taxon>
        <taxon>Bacillati</taxon>
        <taxon>Bacillota</taxon>
        <taxon>Bacilli</taxon>
        <taxon>Bacillales</taxon>
        <taxon>Paenibacillaceae</taxon>
        <taxon>Paenibacillus</taxon>
    </lineage>
</organism>
<keyword evidence="14" id="KW-1185">Reference proteome</keyword>
<evidence type="ECO:0000256" key="1">
    <source>
        <dbReference type="ARBA" id="ARBA00001755"/>
    </source>
</evidence>
<comment type="function">
    <text evidence="11">Involved in coproporphyrin-dependent heme b biosynthesis. Catalyzes the oxidation of coproporphyrinogen III to coproporphyrin III.</text>
</comment>
<comment type="catalytic activity">
    <reaction evidence="1">
        <text>coproporphyrinogen III + 3 O2 = coproporphyrin III + 3 H2O2</text>
        <dbReference type="Rhea" id="RHEA:43436"/>
        <dbReference type="ChEBI" id="CHEBI:15379"/>
        <dbReference type="ChEBI" id="CHEBI:16240"/>
        <dbReference type="ChEBI" id="CHEBI:57309"/>
        <dbReference type="ChEBI" id="CHEBI:131725"/>
        <dbReference type="EC" id="1.3.3.15"/>
    </reaction>
    <physiologicalReaction direction="left-to-right" evidence="1">
        <dbReference type="Rhea" id="RHEA:43437"/>
    </physiologicalReaction>
</comment>
<dbReference type="EC" id="1.3.3.15" evidence="5 11"/>
<dbReference type="KEGG" id="palo:E6C60_2267"/>
<dbReference type="SUPFAM" id="SSF54373">
    <property type="entry name" value="FAD-linked reductases, C-terminal domain"/>
    <property type="match status" value="1"/>
</dbReference>
<dbReference type="UniPathway" id="UPA00252"/>
<dbReference type="Gene3D" id="3.90.660.20">
    <property type="entry name" value="Protoporphyrinogen oxidase, mitochondrial, domain 2"/>
    <property type="match status" value="1"/>
</dbReference>
<keyword evidence="8 11" id="KW-0274">FAD</keyword>
<dbReference type="RefSeq" id="WP_138225923.1">
    <property type="nucleotide sequence ID" value="NZ_CP040396.1"/>
</dbReference>
<evidence type="ECO:0000313" key="14">
    <source>
        <dbReference type="Proteomes" id="UP000300879"/>
    </source>
</evidence>
<gene>
    <name evidence="13" type="ORF">E6C60_2267</name>
</gene>
<evidence type="ECO:0000313" key="13">
    <source>
        <dbReference type="EMBL" id="QCT02979.1"/>
    </source>
</evidence>
<dbReference type="Gene3D" id="1.10.3110.10">
    <property type="entry name" value="protoporphyrinogen ix oxidase, domain 3"/>
    <property type="match status" value="1"/>
</dbReference>
<accession>A0A4P8XR82</accession>
<evidence type="ECO:0000256" key="7">
    <source>
        <dbReference type="ARBA" id="ARBA00022630"/>
    </source>
</evidence>
<dbReference type="PANTHER" id="PTHR42923:SF3">
    <property type="entry name" value="PROTOPORPHYRINOGEN OXIDASE"/>
    <property type="match status" value="1"/>
</dbReference>
<dbReference type="InterPro" id="IPR002937">
    <property type="entry name" value="Amino_oxidase"/>
</dbReference>
<evidence type="ECO:0000256" key="3">
    <source>
        <dbReference type="ARBA" id="ARBA00004744"/>
    </source>
</evidence>
<comment type="subcellular location">
    <subcellularLocation>
        <location evidence="11">Cytoplasm</location>
    </subcellularLocation>
</comment>
<dbReference type="Proteomes" id="UP000300879">
    <property type="component" value="Chromosome"/>
</dbReference>
<dbReference type="EMBL" id="CP040396">
    <property type="protein sequence ID" value="QCT02979.1"/>
    <property type="molecule type" value="Genomic_DNA"/>
</dbReference>
<dbReference type="InterPro" id="IPR004572">
    <property type="entry name" value="Protoporphyrinogen_oxidase"/>
</dbReference>
<evidence type="ECO:0000256" key="8">
    <source>
        <dbReference type="ARBA" id="ARBA00022827"/>
    </source>
</evidence>
<evidence type="ECO:0000259" key="12">
    <source>
        <dbReference type="Pfam" id="PF01593"/>
    </source>
</evidence>
<comment type="cofactor">
    <cofactor evidence="2 11">
        <name>FAD</name>
        <dbReference type="ChEBI" id="CHEBI:57692"/>
    </cofactor>
</comment>
<protein>
    <recommendedName>
        <fullName evidence="6 11">Coproporphyrinogen III oxidase</fullName>
        <ecNumber evidence="5 11">1.3.3.15</ecNumber>
    </recommendedName>
</protein>
<keyword evidence="9 11" id="KW-0560">Oxidoreductase</keyword>
<keyword evidence="10 11" id="KW-0350">Heme biosynthesis</keyword>
<comment type="pathway">
    <text evidence="3 11">Porphyrin-containing compound metabolism; protoheme biosynthesis.</text>
</comment>
<evidence type="ECO:0000256" key="2">
    <source>
        <dbReference type="ARBA" id="ARBA00001974"/>
    </source>
</evidence>
<dbReference type="GO" id="GO:0005737">
    <property type="term" value="C:cytoplasm"/>
    <property type="evidence" value="ECO:0007669"/>
    <property type="project" value="UniProtKB-SubCell"/>
</dbReference>
<dbReference type="GO" id="GO:0006783">
    <property type="term" value="P:heme biosynthetic process"/>
    <property type="evidence" value="ECO:0007669"/>
    <property type="project" value="UniProtKB-UniRule"/>
</dbReference>
<dbReference type="OrthoDB" id="9805195at2"/>
<evidence type="ECO:0000256" key="11">
    <source>
        <dbReference type="RuleBase" id="RU364052"/>
    </source>
</evidence>
<dbReference type="SUPFAM" id="SSF51905">
    <property type="entry name" value="FAD/NAD(P)-binding domain"/>
    <property type="match status" value="1"/>
</dbReference>
<dbReference type="NCBIfam" id="TIGR00562">
    <property type="entry name" value="proto_IX_ox"/>
    <property type="match status" value="1"/>
</dbReference>
<dbReference type="PANTHER" id="PTHR42923">
    <property type="entry name" value="PROTOPORPHYRINOGEN OXIDASE"/>
    <property type="match status" value="1"/>
</dbReference>
<evidence type="ECO:0000256" key="5">
    <source>
        <dbReference type="ARBA" id="ARBA00012402"/>
    </source>
</evidence>
<keyword evidence="11" id="KW-0963">Cytoplasm</keyword>
<comment type="similarity">
    <text evidence="4 11">Belongs to the protoporphyrinogen/coproporphyrinogen oxidase family. Coproporphyrinogen III oxidase subfamily.</text>
</comment>
<evidence type="ECO:0000256" key="9">
    <source>
        <dbReference type="ARBA" id="ARBA00023002"/>
    </source>
</evidence>
<name>A0A4P8XR82_9BACL</name>